<dbReference type="AlphaFoldDB" id="A0A6H0EYL5"/>
<proteinExistence type="inferred from homology"/>
<sequence>MAMNFLYLVVFLIFLTGMVVYGNWRKHLLMSLLSLEYMVLGIFLLFHYSMQGYYLILSMGYLTFTACEGALGLTILVMMSRTHGGDYLKMFHMY</sequence>
<feature type="transmembrane region" description="Helical" evidence="11">
    <location>
        <begin position="6"/>
        <end position="22"/>
    </location>
</feature>
<evidence type="ECO:0000256" key="10">
    <source>
        <dbReference type="ARBA" id="ARBA00049551"/>
    </source>
</evidence>
<dbReference type="GO" id="GO:0008137">
    <property type="term" value="F:NADH dehydrogenase (ubiquinone) activity"/>
    <property type="evidence" value="ECO:0007669"/>
    <property type="project" value="UniProtKB-EC"/>
</dbReference>
<evidence type="ECO:0000256" key="6">
    <source>
        <dbReference type="ARBA" id="ARBA00022989"/>
    </source>
</evidence>
<dbReference type="EMBL" id="MK431897">
    <property type="protein sequence ID" value="QIT06466.1"/>
    <property type="molecule type" value="Genomic_DNA"/>
</dbReference>
<dbReference type="GO" id="GO:0016020">
    <property type="term" value="C:membrane"/>
    <property type="evidence" value="ECO:0007669"/>
    <property type="project" value="UniProtKB-SubCell"/>
</dbReference>
<keyword evidence="5" id="KW-1278">Translocase</keyword>
<evidence type="ECO:0000256" key="2">
    <source>
        <dbReference type="ARBA" id="ARBA00010519"/>
    </source>
</evidence>
<evidence type="ECO:0000256" key="11">
    <source>
        <dbReference type="SAM" id="Phobius"/>
    </source>
</evidence>
<evidence type="ECO:0000256" key="3">
    <source>
        <dbReference type="ARBA" id="ARBA00016612"/>
    </source>
</evidence>
<keyword evidence="7" id="KW-0520">NAD</keyword>
<evidence type="ECO:0000256" key="1">
    <source>
        <dbReference type="ARBA" id="ARBA00004141"/>
    </source>
</evidence>
<protein>
    <recommendedName>
        <fullName evidence="3">NADH-ubiquinone oxidoreductase chain 4L</fullName>
    </recommendedName>
    <alternativeName>
        <fullName evidence="9">NADH dehydrogenase subunit 4L</fullName>
    </alternativeName>
</protein>
<feature type="transmembrane region" description="Helical" evidence="11">
    <location>
        <begin position="29"/>
        <end position="48"/>
    </location>
</feature>
<name>A0A6H0EYL5_9HEXA</name>
<evidence type="ECO:0000313" key="12">
    <source>
        <dbReference type="EMBL" id="QIT06466.1"/>
    </source>
</evidence>
<dbReference type="Pfam" id="PF00420">
    <property type="entry name" value="Oxidored_q2"/>
    <property type="match status" value="1"/>
</dbReference>
<dbReference type="Gene3D" id="1.10.287.3510">
    <property type="match status" value="1"/>
</dbReference>
<keyword evidence="12" id="KW-0496">Mitochondrion</keyword>
<geneLocation type="mitochondrion" evidence="12"/>
<evidence type="ECO:0000256" key="5">
    <source>
        <dbReference type="ARBA" id="ARBA00022967"/>
    </source>
</evidence>
<evidence type="ECO:0000256" key="9">
    <source>
        <dbReference type="ARBA" id="ARBA00031586"/>
    </source>
</evidence>
<evidence type="ECO:0000256" key="4">
    <source>
        <dbReference type="ARBA" id="ARBA00022692"/>
    </source>
</evidence>
<comment type="subcellular location">
    <subcellularLocation>
        <location evidence="1">Membrane</location>
        <topology evidence="1">Multi-pass membrane protein</topology>
    </subcellularLocation>
</comment>
<evidence type="ECO:0000256" key="7">
    <source>
        <dbReference type="ARBA" id="ARBA00023027"/>
    </source>
</evidence>
<dbReference type="InterPro" id="IPR039428">
    <property type="entry name" value="NUOK/Mnh_C1-like"/>
</dbReference>
<comment type="catalytic activity">
    <reaction evidence="10">
        <text>a ubiquinone + NADH + 5 H(+)(in) = a ubiquinol + NAD(+) + 4 H(+)(out)</text>
        <dbReference type="Rhea" id="RHEA:29091"/>
        <dbReference type="Rhea" id="RHEA-COMP:9565"/>
        <dbReference type="Rhea" id="RHEA-COMP:9566"/>
        <dbReference type="ChEBI" id="CHEBI:15378"/>
        <dbReference type="ChEBI" id="CHEBI:16389"/>
        <dbReference type="ChEBI" id="CHEBI:17976"/>
        <dbReference type="ChEBI" id="CHEBI:57540"/>
        <dbReference type="ChEBI" id="CHEBI:57945"/>
        <dbReference type="EC" id="7.1.1.2"/>
    </reaction>
</comment>
<gene>
    <name evidence="12" type="primary">ND4L</name>
</gene>
<comment type="similarity">
    <text evidence="2">Belongs to the complex I subunit 4L family.</text>
</comment>
<keyword evidence="4 11" id="KW-0812">Transmembrane</keyword>
<organism evidence="12">
    <name type="scientific">Mesaphorura yosii</name>
    <dbReference type="NCBI Taxonomy" id="1840514"/>
    <lineage>
        <taxon>Eukaryota</taxon>
        <taxon>Metazoa</taxon>
        <taxon>Ecdysozoa</taxon>
        <taxon>Arthropoda</taxon>
        <taxon>Hexapoda</taxon>
        <taxon>Collembola</taxon>
        <taxon>Poduromorpha</taxon>
        <taxon>Poduroidea</taxon>
        <taxon>Tullbergiidae</taxon>
        <taxon>Stenaphorurinae</taxon>
        <taxon>Mesaphorura</taxon>
    </lineage>
</organism>
<feature type="transmembrane region" description="Helical" evidence="11">
    <location>
        <begin position="54"/>
        <end position="79"/>
    </location>
</feature>
<keyword evidence="8 11" id="KW-0472">Membrane</keyword>
<evidence type="ECO:0000256" key="8">
    <source>
        <dbReference type="ARBA" id="ARBA00023136"/>
    </source>
</evidence>
<accession>A0A6H0EYL5</accession>
<reference evidence="12" key="1">
    <citation type="submission" date="2019-01" db="EMBL/GenBank/DDBJ databases">
        <title>Mitochondrial phylogenomics of Collembola.</title>
        <authorList>
            <person name="Sun X."/>
            <person name="Xie Z.-J."/>
            <person name="Dong J."/>
            <person name="Yu D.-Y."/>
        </authorList>
    </citation>
    <scope>NUCLEOTIDE SEQUENCE</scope>
</reference>
<keyword evidence="6 11" id="KW-1133">Transmembrane helix</keyword>